<gene>
    <name evidence="2" type="ORF">BVC80_9063g82</name>
</gene>
<evidence type="ECO:0008006" key="4">
    <source>
        <dbReference type="Google" id="ProtNLM"/>
    </source>
</evidence>
<comment type="caution">
    <text evidence="2">The sequence shown here is derived from an EMBL/GenBank/DDBJ whole genome shotgun (WGS) entry which is preliminary data.</text>
</comment>
<accession>A0A200PNC7</accession>
<feature type="chain" id="PRO_5012532596" description="Thionin-like protein" evidence="1">
    <location>
        <begin position="31"/>
        <end position="97"/>
    </location>
</feature>
<dbReference type="AlphaFoldDB" id="A0A200PNC7"/>
<name>A0A200PNC7_MACCD</name>
<dbReference type="EMBL" id="MVGT01004391">
    <property type="protein sequence ID" value="OUZ99711.1"/>
    <property type="molecule type" value="Genomic_DNA"/>
</dbReference>
<proteinExistence type="predicted"/>
<keyword evidence="3" id="KW-1185">Reference proteome</keyword>
<keyword evidence="1" id="KW-0732">Signal</keyword>
<reference evidence="2 3" key="1">
    <citation type="journal article" date="2017" name="Mol. Plant">
        <title>The Genome of Medicinal Plant Macleaya cordata Provides New Insights into Benzylisoquinoline Alkaloids Metabolism.</title>
        <authorList>
            <person name="Liu X."/>
            <person name="Liu Y."/>
            <person name="Huang P."/>
            <person name="Ma Y."/>
            <person name="Qing Z."/>
            <person name="Tang Q."/>
            <person name="Cao H."/>
            <person name="Cheng P."/>
            <person name="Zheng Y."/>
            <person name="Yuan Z."/>
            <person name="Zhou Y."/>
            <person name="Liu J."/>
            <person name="Tang Z."/>
            <person name="Zhuo Y."/>
            <person name="Zhang Y."/>
            <person name="Yu L."/>
            <person name="Huang J."/>
            <person name="Yang P."/>
            <person name="Peng Q."/>
            <person name="Zhang J."/>
            <person name="Jiang W."/>
            <person name="Zhang Z."/>
            <person name="Lin K."/>
            <person name="Ro D.K."/>
            <person name="Chen X."/>
            <person name="Xiong X."/>
            <person name="Shang Y."/>
            <person name="Huang S."/>
            <person name="Zeng J."/>
        </authorList>
    </citation>
    <scope>NUCLEOTIDE SEQUENCE [LARGE SCALE GENOMIC DNA]</scope>
    <source>
        <strain evidence="3">cv. BLH2017</strain>
        <tissue evidence="2">Root</tissue>
    </source>
</reference>
<evidence type="ECO:0000313" key="3">
    <source>
        <dbReference type="Proteomes" id="UP000195402"/>
    </source>
</evidence>
<dbReference type="Proteomes" id="UP000195402">
    <property type="component" value="Unassembled WGS sequence"/>
</dbReference>
<organism evidence="2 3">
    <name type="scientific">Macleaya cordata</name>
    <name type="common">Five-seeded plume-poppy</name>
    <name type="synonym">Bocconia cordata</name>
    <dbReference type="NCBI Taxonomy" id="56857"/>
    <lineage>
        <taxon>Eukaryota</taxon>
        <taxon>Viridiplantae</taxon>
        <taxon>Streptophyta</taxon>
        <taxon>Embryophyta</taxon>
        <taxon>Tracheophyta</taxon>
        <taxon>Spermatophyta</taxon>
        <taxon>Magnoliopsida</taxon>
        <taxon>Ranunculales</taxon>
        <taxon>Papaveraceae</taxon>
        <taxon>Papaveroideae</taxon>
        <taxon>Macleaya</taxon>
    </lineage>
</organism>
<evidence type="ECO:0000313" key="2">
    <source>
        <dbReference type="EMBL" id="OUZ99711.1"/>
    </source>
</evidence>
<sequence>MESKRSVKPIAMMLIVTVLVLGMFVEQTTSISFRICYEQCMRTCSSSKTIRECSEECVGECHDAAATANDLHYYCRVGANEVEGCVNSCSNKCTKLY</sequence>
<feature type="signal peptide" evidence="1">
    <location>
        <begin position="1"/>
        <end position="30"/>
    </location>
</feature>
<evidence type="ECO:0000256" key="1">
    <source>
        <dbReference type="SAM" id="SignalP"/>
    </source>
</evidence>
<dbReference type="OMA" id="TASCNDE"/>
<dbReference type="InParanoid" id="A0A200PNC7"/>
<protein>
    <recommendedName>
        <fullName evidence="4">Thionin-like protein</fullName>
    </recommendedName>
</protein>